<dbReference type="Proteomes" id="UP001141806">
    <property type="component" value="Unassembled WGS sequence"/>
</dbReference>
<feature type="region of interest" description="Disordered" evidence="1">
    <location>
        <begin position="276"/>
        <end position="297"/>
    </location>
</feature>
<sequence length="297" mass="32989">MLVLYEFVGLVGRGYPLLGEPPVQEVGSISSIRIRIVLKQQTKSGGPRISIKPAWPLRTKILIPCLSAYEEGKKKEAKRPHLIKPGSRDTYQIYYPPWSREQEKEKRKGAGKAILKTETEVTAHPSNEIQEKQACSTKPQRKNYVVSVFSLARFSVTALVATRERLKKEGPVPAVIRTRFWLSRTLTLVGDKVAPLSKSISVPEENFHSQEDESSRAAISQEKVSIGEERKLTLSKLLRTPLVQLPDRRPPSPMGPICENAAQVVEVLDVNPCMQRSEPPAQPGLVSVEGGDDALLV</sequence>
<proteinExistence type="predicted"/>
<dbReference type="EMBL" id="JAMYWD010000009">
    <property type="protein sequence ID" value="KAJ4961736.1"/>
    <property type="molecule type" value="Genomic_DNA"/>
</dbReference>
<evidence type="ECO:0000313" key="3">
    <source>
        <dbReference type="Proteomes" id="UP001141806"/>
    </source>
</evidence>
<evidence type="ECO:0000256" key="1">
    <source>
        <dbReference type="SAM" id="MobiDB-lite"/>
    </source>
</evidence>
<organism evidence="2 3">
    <name type="scientific">Protea cynaroides</name>
    <dbReference type="NCBI Taxonomy" id="273540"/>
    <lineage>
        <taxon>Eukaryota</taxon>
        <taxon>Viridiplantae</taxon>
        <taxon>Streptophyta</taxon>
        <taxon>Embryophyta</taxon>
        <taxon>Tracheophyta</taxon>
        <taxon>Spermatophyta</taxon>
        <taxon>Magnoliopsida</taxon>
        <taxon>Proteales</taxon>
        <taxon>Proteaceae</taxon>
        <taxon>Protea</taxon>
    </lineage>
</organism>
<gene>
    <name evidence="2" type="ORF">NE237_021646</name>
</gene>
<keyword evidence="3" id="KW-1185">Reference proteome</keyword>
<protein>
    <submittedName>
        <fullName evidence="2">Uncharacterized protein</fullName>
    </submittedName>
</protein>
<name>A0A9Q0HAM1_9MAGN</name>
<accession>A0A9Q0HAM1</accession>
<evidence type="ECO:0000313" key="2">
    <source>
        <dbReference type="EMBL" id="KAJ4961736.1"/>
    </source>
</evidence>
<dbReference type="AlphaFoldDB" id="A0A9Q0HAM1"/>
<reference evidence="2" key="1">
    <citation type="journal article" date="2023" name="Plant J.">
        <title>The genome of the king protea, Protea cynaroides.</title>
        <authorList>
            <person name="Chang J."/>
            <person name="Duong T.A."/>
            <person name="Schoeman C."/>
            <person name="Ma X."/>
            <person name="Roodt D."/>
            <person name="Barker N."/>
            <person name="Li Z."/>
            <person name="Van de Peer Y."/>
            <person name="Mizrachi E."/>
        </authorList>
    </citation>
    <scope>NUCLEOTIDE SEQUENCE</scope>
    <source>
        <tissue evidence="2">Young leaves</tissue>
    </source>
</reference>
<dbReference type="OrthoDB" id="10658610at2759"/>
<comment type="caution">
    <text evidence="2">The sequence shown here is derived from an EMBL/GenBank/DDBJ whole genome shotgun (WGS) entry which is preliminary data.</text>
</comment>